<organism evidence="2">
    <name type="scientific">Siphoviridae sp. ctub511</name>
    <dbReference type="NCBI Taxonomy" id="2825714"/>
    <lineage>
        <taxon>Viruses</taxon>
        <taxon>Duplodnaviria</taxon>
        <taxon>Heunggongvirae</taxon>
        <taxon>Uroviricota</taxon>
        <taxon>Caudoviricetes</taxon>
    </lineage>
</organism>
<dbReference type="EMBL" id="BK015978">
    <property type="protein sequence ID" value="DAF88102.1"/>
    <property type="molecule type" value="Genomic_DNA"/>
</dbReference>
<accession>A0A8S5U0Y9</accession>
<protein>
    <submittedName>
        <fullName evidence="2">Minor capsid protein</fullName>
    </submittedName>
</protein>
<feature type="domain" description="Phage head morphogenesis" evidence="1">
    <location>
        <begin position="191"/>
        <end position="290"/>
    </location>
</feature>
<sequence length="508" mass="58364">MATKLSEYWRQREEEQRKRNITDEAKYDKVVDRMYRESLADIQKEIDAFYGRYAAKEGISITDAKKRVDKLDIEAYERLAKRVVADKDFSPEANQAMRLYNLTMKVNRLEMLKSLIGVHLTSLSDSLDKYYTSKLDSNTAAEIKRQAGIMGDTIGVNDKQVHAIVNASFHSAHFSERIWVNNSYLKQKLEQSLLASMIRGERPDYRAFKRIFGSSLYEAKRLLHTELKRCRTEAAMQQYNRNGVEEFEFMALGPHPCEFCTALNGKHFKVKDFLPGDNAPPMHPHCRCSTAPWVDEKTYNDWLDAKADGTFSGGLDDWKEALRFGRGSGSLDIKAGETKHIGNVDFSDKPSVMKTLDAAERKFTGADVEWDVTITSDGKIWLTKGSTGGVDLTGIRSGREGAYSYHNHLDEHTNYSFSEDDAAGFIANKEAYMRASDSSYSYEMRRRSDTVDMSWDEVYHRHKDLFGSKARVAGFRSEIDLEEDGYDYTMKLLRKELRFEYGRKRKNQ</sequence>
<dbReference type="NCBIfam" id="TIGR01641">
    <property type="entry name" value="phageSPP1_gp7"/>
    <property type="match status" value="1"/>
</dbReference>
<evidence type="ECO:0000313" key="2">
    <source>
        <dbReference type="EMBL" id="DAF88102.1"/>
    </source>
</evidence>
<name>A0A8S5U0Y9_9CAUD</name>
<proteinExistence type="predicted"/>
<dbReference type="Pfam" id="PF04233">
    <property type="entry name" value="Phage_Mu_F"/>
    <property type="match status" value="1"/>
</dbReference>
<reference evidence="2" key="1">
    <citation type="journal article" date="2021" name="Proc. Natl. Acad. Sci. U.S.A.">
        <title>A Catalog of Tens of Thousands of Viruses from Human Metagenomes Reveals Hidden Associations with Chronic Diseases.</title>
        <authorList>
            <person name="Tisza M.J."/>
            <person name="Buck C.B."/>
        </authorList>
    </citation>
    <scope>NUCLEOTIDE SEQUENCE</scope>
    <source>
        <strain evidence="2">Ctub511</strain>
    </source>
</reference>
<dbReference type="InterPro" id="IPR006528">
    <property type="entry name" value="Phage_head_morphogenesis_dom"/>
</dbReference>
<evidence type="ECO:0000259" key="1">
    <source>
        <dbReference type="Pfam" id="PF04233"/>
    </source>
</evidence>